<evidence type="ECO:0000313" key="1">
    <source>
        <dbReference type="EMBL" id="ACL17345.1"/>
    </source>
</evidence>
<dbReference type="AlphaFoldDB" id="B8GDJ4"/>
<evidence type="ECO:0000313" key="2">
    <source>
        <dbReference type="Proteomes" id="UP000002457"/>
    </source>
</evidence>
<dbReference type="HOGENOM" id="CLU_3148006_0_0_2"/>
<sequence length="48" mass="5083">MVDVDVVRDGCVERGDPPWFEVDDGIGSVSVLAELAGMESQGCRLGCL</sequence>
<reference evidence="1 2" key="1">
    <citation type="journal article" date="2015" name="Genome Announc.">
        <title>Complete Genome Sequence of Methanosphaerula palustris E1-9CT, a Hydrogenotrophic Methanogen Isolated from a Minerotrophic Fen Peatland.</title>
        <authorList>
            <person name="Cadillo-Quiroz H."/>
            <person name="Browne P."/>
            <person name="Kyrpides N."/>
            <person name="Woyke T."/>
            <person name="Goodwin L."/>
            <person name="Detter C."/>
            <person name="Yavitt J.B."/>
            <person name="Zinder S.H."/>
        </authorList>
    </citation>
    <scope>NUCLEOTIDE SEQUENCE [LARGE SCALE GENOMIC DNA]</scope>
    <source>
        <strain evidence="2">ATCC BAA-1556 / DSM 19958 / E1-9c</strain>
    </source>
</reference>
<protein>
    <submittedName>
        <fullName evidence="1">Uncharacterized protein</fullName>
    </submittedName>
</protein>
<dbReference type="Proteomes" id="UP000002457">
    <property type="component" value="Chromosome"/>
</dbReference>
<organism evidence="1 2">
    <name type="scientific">Methanosphaerula palustris (strain ATCC BAA-1556 / DSM 19958 / E1-9c)</name>
    <dbReference type="NCBI Taxonomy" id="521011"/>
    <lineage>
        <taxon>Archaea</taxon>
        <taxon>Methanobacteriati</taxon>
        <taxon>Methanobacteriota</taxon>
        <taxon>Stenosarchaea group</taxon>
        <taxon>Methanomicrobia</taxon>
        <taxon>Methanomicrobiales</taxon>
        <taxon>Methanoregulaceae</taxon>
        <taxon>Methanosphaerula</taxon>
    </lineage>
</organism>
<proteinExistence type="predicted"/>
<gene>
    <name evidence="1" type="ordered locus">Mpal_2046</name>
</gene>
<dbReference type="STRING" id="521011.Mpal_2046"/>
<dbReference type="EMBL" id="CP001338">
    <property type="protein sequence ID" value="ACL17345.1"/>
    <property type="molecule type" value="Genomic_DNA"/>
</dbReference>
<dbReference type="KEGG" id="mpl:Mpal_2046"/>
<accession>B8GDJ4</accession>
<name>B8GDJ4_METPE</name>
<keyword evidence="2" id="KW-1185">Reference proteome</keyword>